<name>A0ACB8UA73_9APHY</name>
<comment type="caution">
    <text evidence="1">The sequence shown here is derived from an EMBL/GenBank/DDBJ whole genome shotgun (WGS) entry which is preliminary data.</text>
</comment>
<keyword evidence="2" id="KW-1185">Reference proteome</keyword>
<reference evidence="1" key="1">
    <citation type="journal article" date="2021" name="Environ. Microbiol.">
        <title>Gene family expansions and transcriptome signatures uncover fungal adaptations to wood decay.</title>
        <authorList>
            <person name="Hage H."/>
            <person name="Miyauchi S."/>
            <person name="Viragh M."/>
            <person name="Drula E."/>
            <person name="Min B."/>
            <person name="Chaduli D."/>
            <person name="Navarro D."/>
            <person name="Favel A."/>
            <person name="Norest M."/>
            <person name="Lesage-Meessen L."/>
            <person name="Balint B."/>
            <person name="Merenyi Z."/>
            <person name="de Eugenio L."/>
            <person name="Morin E."/>
            <person name="Martinez A.T."/>
            <person name="Baldrian P."/>
            <person name="Stursova M."/>
            <person name="Martinez M.J."/>
            <person name="Novotny C."/>
            <person name="Magnuson J.K."/>
            <person name="Spatafora J.W."/>
            <person name="Maurice S."/>
            <person name="Pangilinan J."/>
            <person name="Andreopoulos W."/>
            <person name="LaButti K."/>
            <person name="Hundley H."/>
            <person name="Na H."/>
            <person name="Kuo A."/>
            <person name="Barry K."/>
            <person name="Lipzen A."/>
            <person name="Henrissat B."/>
            <person name="Riley R."/>
            <person name="Ahrendt S."/>
            <person name="Nagy L.G."/>
            <person name="Grigoriev I.V."/>
            <person name="Martin F."/>
            <person name="Rosso M.N."/>
        </authorList>
    </citation>
    <scope>NUCLEOTIDE SEQUENCE</scope>
    <source>
        <strain evidence="1">CBS 384.51</strain>
    </source>
</reference>
<gene>
    <name evidence="1" type="ORF">BDY19DRAFT_937997</name>
</gene>
<sequence length="283" mass="32430">MSANISEASSTSRQLLSESPNMDEADRQQAICDYIQTRILPELEDDTVASPIELVAHTVRAMIKPTPLLAEIPQLLTYLGHVEYVRCVFMRHLRKMKRLDHQIRANKGKVRVDPRNSYPPDEVEDIPLTRAERDYIEGILNKDAETRLAYRRVVSEFSLLHAWETWCSPKHAELDAVLKIYFPLESLWGAEVAGIEDQYLFHQGLNGSERYALLQAAGSLLMLLSKYGKEKKIKLAPKPSSEAFRTRYALELDIDELVETTMRYVNEVQENIARVESILEEEA</sequence>
<proteinExistence type="predicted"/>
<dbReference type="Proteomes" id="UP001055072">
    <property type="component" value="Unassembled WGS sequence"/>
</dbReference>
<evidence type="ECO:0000313" key="1">
    <source>
        <dbReference type="EMBL" id="KAI0090865.1"/>
    </source>
</evidence>
<protein>
    <submittedName>
        <fullName evidence="1">Uncharacterized protein</fullName>
    </submittedName>
</protein>
<organism evidence="1 2">
    <name type="scientific">Irpex rosettiformis</name>
    <dbReference type="NCBI Taxonomy" id="378272"/>
    <lineage>
        <taxon>Eukaryota</taxon>
        <taxon>Fungi</taxon>
        <taxon>Dikarya</taxon>
        <taxon>Basidiomycota</taxon>
        <taxon>Agaricomycotina</taxon>
        <taxon>Agaricomycetes</taxon>
        <taxon>Polyporales</taxon>
        <taxon>Irpicaceae</taxon>
        <taxon>Irpex</taxon>
    </lineage>
</organism>
<accession>A0ACB8UA73</accession>
<dbReference type="EMBL" id="MU274907">
    <property type="protein sequence ID" value="KAI0090865.1"/>
    <property type="molecule type" value="Genomic_DNA"/>
</dbReference>
<evidence type="ECO:0000313" key="2">
    <source>
        <dbReference type="Proteomes" id="UP001055072"/>
    </source>
</evidence>